<dbReference type="Pfam" id="PF12146">
    <property type="entry name" value="Hydrolase_4"/>
    <property type="match status" value="1"/>
</dbReference>
<feature type="signal peptide" evidence="1">
    <location>
        <begin position="1"/>
        <end position="19"/>
    </location>
</feature>
<name>A0A1Y1CPP8_9BACT</name>
<evidence type="ECO:0000313" key="4">
    <source>
        <dbReference type="Proteomes" id="UP000218267"/>
    </source>
</evidence>
<feature type="domain" description="Serine aminopeptidase S33" evidence="2">
    <location>
        <begin position="76"/>
        <end position="274"/>
    </location>
</feature>
<reference evidence="4" key="2">
    <citation type="journal article" date="2020" name="Antonie Van Leeuwenhoek">
        <title>Labilibaculum antarcticum sp. nov., a novel facultative anaerobic, psychrotorelant bacterium isolated from marine sediment of Antarctica.</title>
        <authorList>
            <person name="Watanabe M."/>
            <person name="Kojima H."/>
            <person name="Fukui M."/>
        </authorList>
    </citation>
    <scope>NUCLEOTIDE SEQUENCE [LARGE SCALE GENOMIC DNA]</scope>
    <source>
        <strain evidence="4">SPP2</strain>
    </source>
</reference>
<keyword evidence="4" id="KW-1185">Reference proteome</keyword>
<keyword evidence="3" id="KW-0378">Hydrolase</keyword>
<dbReference type="PANTHER" id="PTHR43265">
    <property type="entry name" value="ESTERASE ESTD"/>
    <property type="match status" value="1"/>
</dbReference>
<gene>
    <name evidence="3" type="ORF">ALGA_3681</name>
</gene>
<evidence type="ECO:0000256" key="1">
    <source>
        <dbReference type="SAM" id="SignalP"/>
    </source>
</evidence>
<sequence length="310" mass="33695">MKKLVLLTAFLVSVLCTHAQQTDTTYVQVEGTSLHCVLSKEASSTASPLVIIVAGSGPTDLNGNQPGMQNNSLRLLSEALVSKGISTLRFDKRAIAKSAYADFKEEDLNIDQYANDLTKLIKHAGQKGFTDIYVAGHSEGSLLALLAIQKVKVKGFVSIAGAGRSADLILKEQLKPKLPPEFYLKVELIIDSLKMGELVKNTPPELNALFRASVQPYLISWFKYSPSDLIANLTCPILILQGDKDIQVGLEDANKLKAASSNAELVVVNNMNHVLKTIEMGMQENIASYTNPILPVNTDLVEAIANFIKE</sequence>
<evidence type="ECO:0000259" key="2">
    <source>
        <dbReference type="Pfam" id="PF12146"/>
    </source>
</evidence>
<dbReference type="InterPro" id="IPR022742">
    <property type="entry name" value="Hydrolase_4"/>
</dbReference>
<dbReference type="PANTHER" id="PTHR43265:SF1">
    <property type="entry name" value="ESTERASE ESTD"/>
    <property type="match status" value="1"/>
</dbReference>
<feature type="chain" id="PRO_5013322112" evidence="1">
    <location>
        <begin position="20"/>
        <end position="310"/>
    </location>
</feature>
<evidence type="ECO:0000313" key="3">
    <source>
        <dbReference type="EMBL" id="BAX81973.1"/>
    </source>
</evidence>
<dbReference type="EMBL" id="AP018042">
    <property type="protein sequence ID" value="BAX81973.1"/>
    <property type="molecule type" value="Genomic_DNA"/>
</dbReference>
<dbReference type="OrthoDB" id="9809549at2"/>
<dbReference type="RefSeq" id="WP_096431875.1">
    <property type="nucleotide sequence ID" value="NZ_AP018042.1"/>
</dbReference>
<organism evidence="3 4">
    <name type="scientific">Labilibaculum antarcticum</name>
    <dbReference type="NCBI Taxonomy" id="1717717"/>
    <lineage>
        <taxon>Bacteria</taxon>
        <taxon>Pseudomonadati</taxon>
        <taxon>Bacteroidota</taxon>
        <taxon>Bacteroidia</taxon>
        <taxon>Marinilabiliales</taxon>
        <taxon>Marinifilaceae</taxon>
        <taxon>Labilibaculum</taxon>
    </lineage>
</organism>
<dbReference type="Proteomes" id="UP000218267">
    <property type="component" value="Chromosome"/>
</dbReference>
<protein>
    <submittedName>
        <fullName evidence="3">Alpha/beta hydrolase</fullName>
    </submittedName>
</protein>
<dbReference type="Gene3D" id="3.40.50.1820">
    <property type="entry name" value="alpha/beta hydrolase"/>
    <property type="match status" value="1"/>
</dbReference>
<proteinExistence type="predicted"/>
<keyword evidence="1" id="KW-0732">Signal</keyword>
<dbReference type="AlphaFoldDB" id="A0A1Y1CPP8"/>
<dbReference type="InterPro" id="IPR053145">
    <property type="entry name" value="AB_hydrolase_Est10"/>
</dbReference>
<dbReference type="GO" id="GO:0052689">
    <property type="term" value="F:carboxylic ester hydrolase activity"/>
    <property type="evidence" value="ECO:0007669"/>
    <property type="project" value="TreeGrafter"/>
</dbReference>
<accession>A0A1Y1CPP8</accession>
<reference evidence="3 4" key="1">
    <citation type="journal article" date="2018" name="Mar. Genomics">
        <title>Complete genome sequence of Marinifilaceae bacterium strain SPP2, isolated from the Antarctic marine sediment.</title>
        <authorList>
            <person name="Watanabe M."/>
            <person name="Kojima H."/>
            <person name="Fukui M."/>
        </authorList>
    </citation>
    <scope>NUCLEOTIDE SEQUENCE [LARGE SCALE GENOMIC DNA]</scope>
    <source>
        <strain evidence="3 4">SPP2</strain>
    </source>
</reference>
<dbReference type="InterPro" id="IPR029058">
    <property type="entry name" value="AB_hydrolase_fold"/>
</dbReference>
<dbReference type="SUPFAM" id="SSF53474">
    <property type="entry name" value="alpha/beta-Hydrolases"/>
    <property type="match status" value="1"/>
</dbReference>
<dbReference type="KEGG" id="mbas:ALGA_3681"/>